<organism evidence="3 4">
    <name type="scientific">Zasmidium cellare</name>
    <name type="common">Wine cellar mold</name>
    <name type="synonym">Racodium cellare</name>
    <dbReference type="NCBI Taxonomy" id="395010"/>
    <lineage>
        <taxon>Eukaryota</taxon>
        <taxon>Fungi</taxon>
        <taxon>Dikarya</taxon>
        <taxon>Ascomycota</taxon>
        <taxon>Pezizomycotina</taxon>
        <taxon>Dothideomycetes</taxon>
        <taxon>Dothideomycetidae</taxon>
        <taxon>Mycosphaerellales</taxon>
        <taxon>Mycosphaerellaceae</taxon>
        <taxon>Zasmidium</taxon>
    </lineage>
</organism>
<keyword evidence="2" id="KW-0472">Membrane</keyword>
<keyword evidence="2" id="KW-1133">Transmembrane helix</keyword>
<proteinExistence type="predicted"/>
<keyword evidence="2" id="KW-0812">Transmembrane</keyword>
<sequence>MPATNSGLTTSILPQTASPTISAPTPSSTWKSTAPHGYVGAIVGGVLGGVAILMVLGMWLLIRRHRRKQQETLAKSVSFATTEGTGTMGMRTPQCDDFENALRDDYTKADDYCPVGG</sequence>
<evidence type="ECO:0000313" key="4">
    <source>
        <dbReference type="Proteomes" id="UP001305779"/>
    </source>
</evidence>
<name>A0ABR0EAP4_ZASCE</name>
<keyword evidence="4" id="KW-1185">Reference proteome</keyword>
<feature type="transmembrane region" description="Helical" evidence="2">
    <location>
        <begin position="38"/>
        <end position="62"/>
    </location>
</feature>
<evidence type="ECO:0000256" key="1">
    <source>
        <dbReference type="SAM" id="MobiDB-lite"/>
    </source>
</evidence>
<protein>
    <submittedName>
        <fullName evidence="3">Uncharacterized protein</fullName>
    </submittedName>
</protein>
<dbReference type="CDD" id="cd12087">
    <property type="entry name" value="TM_EGFR-like"/>
    <property type="match status" value="1"/>
</dbReference>
<evidence type="ECO:0000313" key="3">
    <source>
        <dbReference type="EMBL" id="KAK4498306.1"/>
    </source>
</evidence>
<dbReference type="EMBL" id="JAXOVC010000008">
    <property type="protein sequence ID" value="KAK4498306.1"/>
    <property type="molecule type" value="Genomic_DNA"/>
</dbReference>
<reference evidence="3 4" key="1">
    <citation type="journal article" date="2023" name="G3 (Bethesda)">
        <title>A chromosome-level genome assembly of Zasmidium syzygii isolated from banana leaves.</title>
        <authorList>
            <person name="van Westerhoven A.C."/>
            <person name="Mehrabi R."/>
            <person name="Talebi R."/>
            <person name="Steentjes M.B.F."/>
            <person name="Corcolon B."/>
            <person name="Chong P.A."/>
            <person name="Kema G.H.J."/>
            <person name="Seidl M.F."/>
        </authorList>
    </citation>
    <scope>NUCLEOTIDE SEQUENCE [LARGE SCALE GENOMIC DNA]</scope>
    <source>
        <strain evidence="3 4">P124</strain>
    </source>
</reference>
<feature type="region of interest" description="Disordered" evidence="1">
    <location>
        <begin position="1"/>
        <end position="29"/>
    </location>
</feature>
<feature type="compositionally biased region" description="Polar residues" evidence="1">
    <location>
        <begin position="1"/>
        <end position="13"/>
    </location>
</feature>
<dbReference type="Proteomes" id="UP001305779">
    <property type="component" value="Unassembled WGS sequence"/>
</dbReference>
<accession>A0ABR0EAP4</accession>
<feature type="compositionally biased region" description="Low complexity" evidence="1">
    <location>
        <begin position="14"/>
        <end position="29"/>
    </location>
</feature>
<gene>
    <name evidence="3" type="ORF">PRZ48_010964</name>
</gene>
<evidence type="ECO:0000256" key="2">
    <source>
        <dbReference type="SAM" id="Phobius"/>
    </source>
</evidence>
<comment type="caution">
    <text evidence="3">The sequence shown here is derived from an EMBL/GenBank/DDBJ whole genome shotgun (WGS) entry which is preliminary data.</text>
</comment>